<gene>
    <name evidence="2" type="ORF">HKBW3S47_02346</name>
</gene>
<organism evidence="2 3">
    <name type="scientific">Candidatus Hakubella thermalkaliphila</name>
    <dbReference type="NCBI Taxonomy" id="2754717"/>
    <lineage>
        <taxon>Bacteria</taxon>
        <taxon>Bacillati</taxon>
        <taxon>Actinomycetota</taxon>
        <taxon>Actinomycetota incertae sedis</taxon>
        <taxon>Candidatus Hakubellales</taxon>
        <taxon>Candidatus Hakubellaceae</taxon>
        <taxon>Candidatus Hakubella</taxon>
    </lineage>
</organism>
<reference evidence="2 3" key="1">
    <citation type="journal article" date="2020" name="Front. Microbiol.">
        <title>Single-cell genomics of novel Actinobacteria with the Wood-Ljungdahl pathway discovered in a serpentinizing system.</title>
        <authorList>
            <person name="Merino N."/>
            <person name="Kawai M."/>
            <person name="Boyd E.S."/>
            <person name="Colman D.R."/>
            <person name="McGlynn S.E."/>
            <person name="Nealson K.H."/>
            <person name="Kurokawa K."/>
            <person name="Hongoh Y."/>
        </authorList>
    </citation>
    <scope>NUCLEOTIDE SEQUENCE [LARGE SCALE GENOMIC DNA]</scope>
    <source>
        <strain evidence="2 3">S47</strain>
    </source>
</reference>
<dbReference type="AlphaFoldDB" id="A0A6V8Q7B7"/>
<evidence type="ECO:0000256" key="1">
    <source>
        <dbReference type="SAM" id="Phobius"/>
    </source>
</evidence>
<keyword evidence="1" id="KW-0472">Membrane</keyword>
<comment type="caution">
    <text evidence="2">The sequence shown here is derived from an EMBL/GenBank/DDBJ whole genome shotgun (WGS) entry which is preliminary data.</text>
</comment>
<proteinExistence type="predicted"/>
<evidence type="ECO:0000313" key="3">
    <source>
        <dbReference type="Proteomes" id="UP000569018"/>
    </source>
</evidence>
<feature type="non-terminal residue" evidence="2">
    <location>
        <position position="1"/>
    </location>
</feature>
<protein>
    <submittedName>
        <fullName evidence="2">Uncharacterized protein</fullName>
    </submittedName>
</protein>
<accession>A0A6V8Q7B7</accession>
<keyword evidence="1" id="KW-0812">Transmembrane</keyword>
<name>A0A6V8Q7B7_9ACTN</name>
<dbReference type="Proteomes" id="UP000569018">
    <property type="component" value="Unassembled WGS sequence"/>
</dbReference>
<dbReference type="EMBL" id="BLSD01000368">
    <property type="protein sequence ID" value="GFP40649.1"/>
    <property type="molecule type" value="Genomic_DNA"/>
</dbReference>
<feature type="transmembrane region" description="Helical" evidence="1">
    <location>
        <begin position="135"/>
        <end position="155"/>
    </location>
</feature>
<evidence type="ECO:0000313" key="2">
    <source>
        <dbReference type="EMBL" id="GFP40649.1"/>
    </source>
</evidence>
<feature type="transmembrane region" description="Helical" evidence="1">
    <location>
        <begin position="106"/>
        <end position="129"/>
    </location>
</feature>
<sequence length="198" mass="23124">QEVEKIVSADMAFSEKCYRFLKLSGVFEENRLITLFRQLRKKEFEVERDSKIETVKNEIRSRVFRERGHSWVEYGVYGVLVYIVVSIVSVSTLVGWEEGPFLPNIILFIIMTILWPLTLIYVIILSIILREWVGWHPFLLIAFTGISTWIFIALVRRSGVSMEVTMKPEEERELSLRTETIEYGDLRKLEESEALTAA</sequence>
<keyword evidence="1" id="KW-1133">Transmembrane helix</keyword>
<feature type="transmembrane region" description="Helical" evidence="1">
    <location>
        <begin position="74"/>
        <end position="94"/>
    </location>
</feature>
<dbReference type="RefSeq" id="WP_258190092.1">
    <property type="nucleotide sequence ID" value="NZ_BLSD01000368.1"/>
</dbReference>